<feature type="region of interest" description="Disordered" evidence="6">
    <location>
        <begin position="310"/>
        <end position="353"/>
    </location>
</feature>
<comment type="pathway">
    <text evidence="2">Protein modification; protein ubiquitination.</text>
</comment>
<dbReference type="InterPro" id="IPR011989">
    <property type="entry name" value="ARM-like"/>
</dbReference>
<dbReference type="EC" id="2.3.2.27" evidence="3"/>
<sequence>MSAMRVLSLMSGAQAQEMRDLEREYEKVLDANCIAYALYLKKILETGDAAKETYSPPPPPPELVFGVGDDDQDGDVDDETTAETDETVSSQNDPIWADADEAADLYPRQGSGKGWRELMRPPSLYPQRVPPHLIVQQQQSSPSPTGRGSPVARLRAGHSPATPSSDVSMEDSPSSSELLAGREEKHTASPLSRPAGRARPRGEEDDDDDVAAMLSPEHASSVMGGDGGGDVARRPVVATPKDFVCPITSQVFDDPVTLETGQTYERRAIQEWLDRGNATCPITRHRLHGAHLPSTNYVLKRLIAAWRDQNPAASSSAPTPPPPATTTMDSPAAAAPFKISSPSPDATVSQASAPSPTSVIAQASLDSAVGELRAAVSCLCTSEELADSERSVLRIERLWREAAGAEHVVLAALAKPAVVNGFVEILFNSVSAQVLQVAVFLLAELASRDDAVVQTLTRVDSDVDCLVALFKKGLVEAVSLIHLLSPSPEQLVEMDMADALVATIRRGGGDDDGGAVVKMCVKPKAASVILLSQILVEGGRDSSSPAVAKSALVSERFIRSVAASLEAEQVEERVAAVRILLRCVAEDGHCRSSIVENSALAAVLDAFHVVGDADKFDIVRLLSELLKLKRRSAADRLLRTIKEASSFSMMHTLLVYLQSTTPEQSPVVAGLLLQLDLLVEPRKISMYREEAVDSLIQCLKNSDYPRSQLLAAETIMNLSGKFSSSGRPLSRSSLLKLARVKERHRPSHDLSISRGAGEDEMGGADWERKAAYALVSHNFGLVFEALSGGPRGGQERRAVHGEPRVGGMAEGMHEITTYIKDVLRTLRELKKSSGLAFEMLKLLSDGQESSIDMWNHKELNHADCSSNGEVTSIAYFKGYIFSGHSDGTLKVWEGSENILRLVHESQEHTKAITSLAVLHSEEKLFSGSLDRTIRVWQLRDALRCVEVHDAKDPVQSLAVAAAMACFAPQGSGVKVLSWNNGGGAKVLNASKVVRSMALVHGKLFCGCNDGGVQEIDLASGTIGVIQQGSKRIIGKASPIYSLHLHGDLLYTGSTSLDGASVKIWSSSNYSLVGTIPSSVEVRSLVVSSDLVYLGSRNGVVEIWSREKLTRIGALQAGGGGGSGRVQCMAVDADGDVIVVGTSDGRIQAWGLT</sequence>
<organism evidence="8">
    <name type="scientific">Oryza sativa subsp. japonica</name>
    <name type="common">Rice</name>
    <dbReference type="NCBI Taxonomy" id="39947"/>
    <lineage>
        <taxon>Eukaryota</taxon>
        <taxon>Viridiplantae</taxon>
        <taxon>Streptophyta</taxon>
        <taxon>Embryophyta</taxon>
        <taxon>Tracheophyta</taxon>
        <taxon>Spermatophyta</taxon>
        <taxon>Magnoliopsida</taxon>
        <taxon>Liliopsida</taxon>
        <taxon>Poales</taxon>
        <taxon>Poaceae</taxon>
        <taxon>BOP clade</taxon>
        <taxon>Oryzoideae</taxon>
        <taxon>Oryzeae</taxon>
        <taxon>Oryzinae</taxon>
        <taxon>Oryza</taxon>
        <taxon>Oryza sativa</taxon>
    </lineage>
</organism>
<reference evidence="8" key="1">
    <citation type="journal article" date="2005" name="PLoS Biol.">
        <title>The genomes of Oryza sativa: a history of duplications.</title>
        <authorList>
            <person name="Yu J."/>
            <person name="Wang J."/>
            <person name="Lin W."/>
            <person name="Li S."/>
            <person name="Li H."/>
            <person name="Zhou J."/>
            <person name="Ni P."/>
            <person name="Dong W."/>
            <person name="Hu S."/>
            <person name="Zeng C."/>
            <person name="Zhang J."/>
            <person name="Zhang Y."/>
            <person name="Li R."/>
            <person name="Xu Z."/>
            <person name="Li S."/>
            <person name="Li X."/>
            <person name="Zheng H."/>
            <person name="Cong L."/>
            <person name="Lin L."/>
            <person name="Yin J."/>
            <person name="Geng J."/>
            <person name="Li G."/>
            <person name="Shi J."/>
            <person name="Liu J."/>
            <person name="Lv H."/>
            <person name="Li J."/>
            <person name="Wang J."/>
            <person name="Deng Y."/>
            <person name="Ran L."/>
            <person name="Shi X."/>
            <person name="Wang X."/>
            <person name="Wu Q."/>
            <person name="Li C."/>
            <person name="Ren X."/>
            <person name="Wang J."/>
            <person name="Wang X."/>
            <person name="Li D."/>
            <person name="Liu D."/>
            <person name="Zhang X."/>
            <person name="Ji Z."/>
            <person name="Zhao W."/>
            <person name="Sun Y."/>
            <person name="Zhang Z."/>
            <person name="Bao J."/>
            <person name="Han Y."/>
            <person name="Dong L."/>
            <person name="Ji J."/>
            <person name="Chen P."/>
            <person name="Wu S."/>
            <person name="Liu J."/>
            <person name="Xiao Y."/>
            <person name="Bu D."/>
            <person name="Tan J."/>
            <person name="Yang L."/>
            <person name="Ye C."/>
            <person name="Zhang J."/>
            <person name="Xu J."/>
            <person name="Zhou Y."/>
            <person name="Yu Y."/>
            <person name="Zhang B."/>
            <person name="Zhuang S."/>
            <person name="Wei H."/>
            <person name="Liu B."/>
            <person name="Lei M."/>
            <person name="Yu H."/>
            <person name="Li Y."/>
            <person name="Xu H."/>
            <person name="Wei S."/>
            <person name="He X."/>
            <person name="Fang L."/>
            <person name="Zhang Z."/>
            <person name="Zhang Y."/>
            <person name="Huang X."/>
            <person name="Su Z."/>
            <person name="Tong W."/>
            <person name="Li J."/>
            <person name="Tong Z."/>
            <person name="Li S."/>
            <person name="Ye J."/>
            <person name="Wang L."/>
            <person name="Fang L."/>
            <person name="Lei T."/>
            <person name="Chen C."/>
            <person name="Chen H."/>
            <person name="Xu Z."/>
            <person name="Li H."/>
            <person name="Huang H."/>
            <person name="Zhang F."/>
            <person name="Xu H."/>
            <person name="Li N."/>
            <person name="Zhao C."/>
            <person name="Li S."/>
            <person name="Dong L."/>
            <person name="Huang Y."/>
            <person name="Li L."/>
            <person name="Xi Y."/>
            <person name="Qi Q."/>
            <person name="Li W."/>
            <person name="Zhang B."/>
            <person name="Hu W."/>
            <person name="Zhang Y."/>
            <person name="Tian X."/>
            <person name="Jiao Y."/>
            <person name="Liang X."/>
            <person name="Jin J."/>
            <person name="Gao L."/>
            <person name="Zheng W."/>
            <person name="Hao B."/>
            <person name="Liu S."/>
            <person name="Wang W."/>
            <person name="Yuan L."/>
            <person name="Cao M."/>
            <person name="McDermott J."/>
            <person name="Samudrala R."/>
            <person name="Wang J."/>
            <person name="Wong G.K."/>
            <person name="Yang H."/>
        </authorList>
    </citation>
    <scope>NUCLEOTIDE SEQUENCE [LARGE SCALE GENOMIC DNA]</scope>
</reference>
<dbReference type="Pfam" id="PF23628">
    <property type="entry name" value="ARM_LIN_C"/>
    <property type="match status" value="1"/>
</dbReference>
<evidence type="ECO:0000256" key="6">
    <source>
        <dbReference type="SAM" id="MobiDB-lite"/>
    </source>
</evidence>
<dbReference type="Pfam" id="PF00400">
    <property type="entry name" value="WD40"/>
    <property type="match status" value="3"/>
</dbReference>
<dbReference type="SMART" id="SM00504">
    <property type="entry name" value="Ubox"/>
    <property type="match status" value="1"/>
</dbReference>
<dbReference type="GO" id="GO:0061630">
    <property type="term" value="F:ubiquitin protein ligase activity"/>
    <property type="evidence" value="ECO:0007669"/>
    <property type="project" value="UniProtKB-EC"/>
</dbReference>
<dbReference type="InterPro" id="IPR045210">
    <property type="entry name" value="RING-Ubox_PUB"/>
</dbReference>
<evidence type="ECO:0000256" key="2">
    <source>
        <dbReference type="ARBA" id="ARBA00004906"/>
    </source>
</evidence>
<dbReference type="InterPro" id="IPR003613">
    <property type="entry name" value="Ubox_domain"/>
</dbReference>
<dbReference type="Pfam" id="PF04564">
    <property type="entry name" value="U-box"/>
    <property type="match status" value="1"/>
</dbReference>
<evidence type="ECO:0000313" key="8">
    <source>
        <dbReference type="EMBL" id="EEE54168.1"/>
    </source>
</evidence>
<dbReference type="PROSITE" id="PS51698">
    <property type="entry name" value="U_BOX"/>
    <property type="match status" value="1"/>
</dbReference>
<dbReference type="SMART" id="SM00320">
    <property type="entry name" value="WD40"/>
    <property type="match status" value="5"/>
</dbReference>
<dbReference type="PANTHER" id="PTHR47446">
    <property type="entry name" value="RING-TYPE E3 UBIQUITIN TRANSFERASE"/>
    <property type="match status" value="1"/>
</dbReference>
<dbReference type="GO" id="GO:0016567">
    <property type="term" value="P:protein ubiquitination"/>
    <property type="evidence" value="ECO:0007669"/>
    <property type="project" value="UniProtKB-UniPathway"/>
</dbReference>
<accession>B9EUH7</accession>
<dbReference type="PANTHER" id="PTHR47446:SF2">
    <property type="entry name" value="RING-TYPE E3 UBIQUITIN TRANSFERASE"/>
    <property type="match status" value="1"/>
</dbReference>
<feature type="region of interest" description="Disordered" evidence="6">
    <location>
        <begin position="50"/>
        <end position="209"/>
    </location>
</feature>
<dbReference type="InterPro" id="IPR001680">
    <property type="entry name" value="WD40_rpt"/>
</dbReference>
<dbReference type="InterPro" id="IPR056514">
    <property type="entry name" value="ARM_LIN_2nd"/>
</dbReference>
<keyword evidence="5" id="KW-0853">WD repeat</keyword>
<feature type="compositionally biased region" description="Acidic residues" evidence="6">
    <location>
        <begin position="68"/>
        <end position="86"/>
    </location>
</feature>
<keyword evidence="4" id="KW-0808">Transferase</keyword>
<feature type="compositionally biased region" description="Low complexity" evidence="6">
    <location>
        <begin position="163"/>
        <end position="177"/>
    </location>
</feature>
<dbReference type="SUPFAM" id="SSF50978">
    <property type="entry name" value="WD40 repeat-like"/>
    <property type="match status" value="1"/>
</dbReference>
<comment type="catalytic activity">
    <reaction evidence="1">
        <text>S-ubiquitinyl-[E2 ubiquitin-conjugating enzyme]-L-cysteine + [acceptor protein]-L-lysine = [E2 ubiquitin-conjugating enzyme]-L-cysteine + N(6)-ubiquitinyl-[acceptor protein]-L-lysine.</text>
        <dbReference type="EC" id="2.3.2.27"/>
    </reaction>
</comment>
<evidence type="ECO:0000256" key="4">
    <source>
        <dbReference type="ARBA" id="ARBA00022679"/>
    </source>
</evidence>
<dbReference type="Gene3D" id="2.130.10.10">
    <property type="entry name" value="YVTN repeat-like/Quinoprotein amine dehydrogenase"/>
    <property type="match status" value="2"/>
</dbReference>
<dbReference type="CDD" id="cd16664">
    <property type="entry name" value="RING-Ubox_PUB"/>
    <property type="match status" value="1"/>
</dbReference>
<protein>
    <recommendedName>
        <fullName evidence="3">RING-type E3 ubiquitin transferase</fullName>
        <ecNumber evidence="3">2.3.2.27</ecNumber>
    </recommendedName>
</protein>
<evidence type="ECO:0000259" key="7">
    <source>
        <dbReference type="PROSITE" id="PS51698"/>
    </source>
</evidence>
<dbReference type="Gene3D" id="1.25.10.10">
    <property type="entry name" value="Leucine-rich Repeat Variant"/>
    <property type="match status" value="1"/>
</dbReference>
<feature type="compositionally biased region" description="Polar residues" evidence="6">
    <location>
        <begin position="340"/>
        <end position="353"/>
    </location>
</feature>
<dbReference type="SUPFAM" id="SSF57850">
    <property type="entry name" value="RING/U-box"/>
    <property type="match status" value="1"/>
</dbReference>
<proteinExistence type="predicted"/>
<feature type="repeat" description="WD" evidence="5">
    <location>
        <begin position="905"/>
        <end position="939"/>
    </location>
</feature>
<dbReference type="EMBL" id="CM000138">
    <property type="protein sequence ID" value="EEE54168.1"/>
    <property type="molecule type" value="Genomic_DNA"/>
</dbReference>
<dbReference type="Proteomes" id="UP000007752">
    <property type="component" value="Chromosome 1"/>
</dbReference>
<gene>
    <name evidence="8" type="ORF">OsJ_00982</name>
</gene>
<reference evidence="8" key="2">
    <citation type="submission" date="2008-12" db="EMBL/GenBank/DDBJ databases">
        <title>Improved gene annotation of the rice (Oryza sativa) genomes.</title>
        <authorList>
            <person name="Wang J."/>
            <person name="Li R."/>
            <person name="Fan W."/>
            <person name="Huang Q."/>
            <person name="Zhang J."/>
            <person name="Zhou Y."/>
            <person name="Hu Y."/>
            <person name="Zi S."/>
            <person name="Li J."/>
            <person name="Ni P."/>
            <person name="Zheng H."/>
            <person name="Zhang Y."/>
            <person name="Zhao M."/>
            <person name="Hao Q."/>
            <person name="McDermott J."/>
            <person name="Samudrala R."/>
            <person name="Kristiansen K."/>
            <person name="Wong G.K.-S."/>
        </authorList>
    </citation>
    <scope>NUCLEOTIDE SEQUENCE</scope>
</reference>
<dbReference type="Pfam" id="PF23654">
    <property type="entry name" value="ARM_LIN_2nd"/>
    <property type="match status" value="1"/>
</dbReference>
<dbReference type="SUPFAM" id="SSF48371">
    <property type="entry name" value="ARM repeat"/>
    <property type="match status" value="1"/>
</dbReference>
<dbReference type="PROSITE" id="PS50082">
    <property type="entry name" value="WD_REPEATS_2"/>
    <property type="match status" value="2"/>
</dbReference>
<feature type="compositionally biased region" description="Low complexity" evidence="6">
    <location>
        <begin position="325"/>
        <end position="336"/>
    </location>
</feature>
<name>B9EUH7_ORYSJ</name>
<evidence type="ECO:0000256" key="5">
    <source>
        <dbReference type="PROSITE-ProRule" id="PRU00221"/>
    </source>
</evidence>
<evidence type="ECO:0000256" key="3">
    <source>
        <dbReference type="ARBA" id="ARBA00012483"/>
    </source>
</evidence>
<dbReference type="InterPro" id="IPR055566">
    <property type="entry name" value="ARM_LIN"/>
</dbReference>
<dbReference type="InterPro" id="IPR036322">
    <property type="entry name" value="WD40_repeat_dom_sf"/>
</dbReference>
<dbReference type="PROSITE" id="PS50294">
    <property type="entry name" value="WD_REPEATS_REGION"/>
    <property type="match status" value="2"/>
</dbReference>
<dbReference type="InterPro" id="IPR052858">
    <property type="entry name" value="E3_ubiquitin-ligase_LIN"/>
</dbReference>
<dbReference type="UniPathway" id="UPA00143"/>
<feature type="domain" description="U-box" evidence="7">
    <location>
        <begin position="238"/>
        <end position="313"/>
    </location>
</feature>
<feature type="compositionally biased region" description="Polar residues" evidence="6">
    <location>
        <begin position="135"/>
        <end position="146"/>
    </location>
</feature>
<dbReference type="InterPro" id="IPR013083">
    <property type="entry name" value="Znf_RING/FYVE/PHD"/>
</dbReference>
<evidence type="ECO:0000256" key="1">
    <source>
        <dbReference type="ARBA" id="ARBA00000900"/>
    </source>
</evidence>
<dbReference type="Gene3D" id="3.30.40.10">
    <property type="entry name" value="Zinc/RING finger domain, C3HC4 (zinc finger)"/>
    <property type="match status" value="1"/>
</dbReference>
<dbReference type="InterPro" id="IPR016024">
    <property type="entry name" value="ARM-type_fold"/>
</dbReference>
<dbReference type="AlphaFoldDB" id="B9EUH7"/>
<feature type="repeat" description="WD" evidence="5">
    <location>
        <begin position="1118"/>
        <end position="1152"/>
    </location>
</feature>
<dbReference type="InterPro" id="IPR015943">
    <property type="entry name" value="WD40/YVTN_repeat-like_dom_sf"/>
</dbReference>